<organism evidence="2 3">
    <name type="scientific">Candidatus Accumulibacter vicinus</name>
    <dbReference type="NCBI Taxonomy" id="2954382"/>
    <lineage>
        <taxon>Bacteria</taxon>
        <taxon>Pseudomonadati</taxon>
        <taxon>Pseudomonadota</taxon>
        <taxon>Betaproteobacteria</taxon>
        <taxon>Candidatus Accumulibacter</taxon>
    </lineage>
</organism>
<keyword evidence="1" id="KW-0812">Transmembrane</keyword>
<evidence type="ECO:0000313" key="2">
    <source>
        <dbReference type="EMBL" id="KFB66167.1"/>
    </source>
</evidence>
<comment type="caution">
    <text evidence="2">The sequence shown here is derived from an EMBL/GenBank/DDBJ whole genome shotgun (WGS) entry which is preliminary data.</text>
</comment>
<keyword evidence="1" id="KW-0472">Membrane</keyword>
<feature type="transmembrane region" description="Helical" evidence="1">
    <location>
        <begin position="41"/>
        <end position="60"/>
    </location>
</feature>
<accession>A0A084XUM3</accession>
<keyword evidence="1" id="KW-1133">Transmembrane helix</keyword>
<dbReference type="Proteomes" id="UP000019812">
    <property type="component" value="Unassembled WGS sequence"/>
</dbReference>
<evidence type="ECO:0000313" key="3">
    <source>
        <dbReference type="Proteomes" id="UP000019812"/>
    </source>
</evidence>
<evidence type="ECO:0000256" key="1">
    <source>
        <dbReference type="SAM" id="Phobius"/>
    </source>
</evidence>
<protein>
    <submittedName>
        <fullName evidence="2">Uncharacterized protein</fullName>
    </submittedName>
</protein>
<proteinExistence type="predicted"/>
<reference evidence="2 3" key="1">
    <citation type="submission" date="2014-07" db="EMBL/GenBank/DDBJ databases">
        <title>Expanding our view of genomic diversity in Candidatus Accumulibacter clades.</title>
        <authorList>
            <person name="Skennerton C.T."/>
            <person name="Barr J.J."/>
            <person name="Slater F.R."/>
            <person name="Bond P.L."/>
            <person name="Tyson G.W."/>
        </authorList>
    </citation>
    <scope>NUCLEOTIDE SEQUENCE [LARGE SCALE GENOMIC DNA]</scope>
    <source>
        <strain evidence="3">SK-01</strain>
    </source>
</reference>
<gene>
    <name evidence="2" type="ORF">CAPSK01_004536</name>
</gene>
<name>A0A084XUM3_9PROT</name>
<dbReference type="RefSeq" id="WP_034930822.1">
    <property type="nucleotide sequence ID" value="NZ_JDSS02000049.1"/>
</dbReference>
<dbReference type="STRING" id="1457154.CAPSK01_004536"/>
<sequence length="62" mass="6217">MMMVDTSRLGSGDFVSTIPVGPAECCTDIGADYDDAVPEGAGIAVLFVVALAALAALAAISW</sequence>
<dbReference type="AlphaFoldDB" id="A0A084XUM3"/>
<dbReference type="EMBL" id="JDSS02000049">
    <property type="protein sequence ID" value="KFB66167.1"/>
    <property type="molecule type" value="Genomic_DNA"/>
</dbReference>